<accession>A0A162KY17</accession>
<keyword evidence="1" id="KW-0051">Antiviral defense</keyword>
<dbReference type="OrthoDB" id="8480778at2"/>
<gene>
    <name evidence="3" type="ORF">AUP44_05410</name>
</gene>
<name>A0A162KY17_9PROT</name>
<evidence type="ECO:0000256" key="1">
    <source>
        <dbReference type="ARBA" id="ARBA00023118"/>
    </source>
</evidence>
<sequence>MSAAFRPSDVITARFELSAPMFSGQEGDKGPAEIRPTEIKAALRFWWRALAWGRGVRTTQALKEQEDILFGAAADEGRNGAGGRGQGAFLLRVRTDRIRPIGSGTSLSMLFTQKAGPRQPTADTLAGAQYAGYGLIATGKKPTTTRPGIHAGNTFDVILLPRPTLTTARRAELLQAVRLFGLLGGIGGRVRRGFGSVTLRKLIVDGRPTDGPADIDDYIAEVQELMPTANTSGEPDWTAFFGTPSGMGTLCGITSGVLASPLSVIAEFGRDLKSYRKDLRAGVPQKIALGLPQHHVGSSELSTLESGNKQGRRASPVMLHVHRLSDGYVGVVTVFPGRFLPDDARIAVFPSGGSPQIQRHSRLHASDAIGILGGPALPVSARGPIKIEDQDMIFAGQVTDA</sequence>
<reference evidence="3 4" key="1">
    <citation type="submission" date="2015-12" db="EMBL/GenBank/DDBJ databases">
        <title>Genome sequence of Tistrella mobilis MCCC 1A02139.</title>
        <authorList>
            <person name="Lu L."/>
            <person name="Lai Q."/>
            <person name="Shao Z."/>
            <person name="Qian P."/>
        </authorList>
    </citation>
    <scope>NUCLEOTIDE SEQUENCE [LARGE SCALE GENOMIC DNA]</scope>
    <source>
        <strain evidence="3 4">MCCC 1A02139</strain>
    </source>
</reference>
<proteinExistence type="predicted"/>
<dbReference type="AlphaFoldDB" id="A0A162KY17"/>
<dbReference type="GeneID" id="97239315"/>
<dbReference type="GO" id="GO:0051607">
    <property type="term" value="P:defense response to virus"/>
    <property type="evidence" value="ECO:0007669"/>
    <property type="project" value="UniProtKB-KW"/>
</dbReference>
<evidence type="ECO:0000259" key="2">
    <source>
        <dbReference type="Pfam" id="PF03787"/>
    </source>
</evidence>
<dbReference type="InterPro" id="IPR005537">
    <property type="entry name" value="RAMP_III_fam"/>
</dbReference>
<evidence type="ECO:0000313" key="3">
    <source>
        <dbReference type="EMBL" id="KYO52421.1"/>
    </source>
</evidence>
<dbReference type="RefSeq" id="WP_062764231.1">
    <property type="nucleotide sequence ID" value="NZ_CP121043.1"/>
</dbReference>
<organism evidence="3 4">
    <name type="scientific">Tistrella mobilis</name>
    <dbReference type="NCBI Taxonomy" id="171437"/>
    <lineage>
        <taxon>Bacteria</taxon>
        <taxon>Pseudomonadati</taxon>
        <taxon>Pseudomonadota</taxon>
        <taxon>Alphaproteobacteria</taxon>
        <taxon>Geminicoccales</taxon>
        <taxon>Geminicoccaceae</taxon>
        <taxon>Tistrella</taxon>
    </lineage>
</organism>
<dbReference type="Proteomes" id="UP000075787">
    <property type="component" value="Unassembled WGS sequence"/>
</dbReference>
<dbReference type="EMBL" id="LPZR01000156">
    <property type="protein sequence ID" value="KYO52421.1"/>
    <property type="molecule type" value="Genomic_DNA"/>
</dbReference>
<dbReference type="Pfam" id="PF03787">
    <property type="entry name" value="RAMPs"/>
    <property type="match status" value="1"/>
</dbReference>
<evidence type="ECO:0000313" key="4">
    <source>
        <dbReference type="Proteomes" id="UP000075787"/>
    </source>
</evidence>
<protein>
    <recommendedName>
        <fullName evidence="2">CRISPR type III-associated protein domain-containing protein</fullName>
    </recommendedName>
</protein>
<comment type="caution">
    <text evidence="3">The sequence shown here is derived from an EMBL/GenBank/DDBJ whole genome shotgun (WGS) entry which is preliminary data.</text>
</comment>
<feature type="domain" description="CRISPR type III-associated protein" evidence="2">
    <location>
        <begin position="27"/>
        <end position="197"/>
    </location>
</feature>